<comment type="subcellular location">
    <subcellularLocation>
        <location evidence="1">Mitochondrion inner membrane</location>
        <topology evidence="1">Single-pass membrane protein</topology>
    </subcellularLocation>
</comment>
<keyword evidence="8" id="KW-1133">Transmembrane helix</keyword>
<evidence type="ECO:0000256" key="1">
    <source>
        <dbReference type="ARBA" id="ARBA00004434"/>
    </source>
</evidence>
<feature type="compositionally biased region" description="Polar residues" evidence="12">
    <location>
        <begin position="344"/>
        <end position="356"/>
    </location>
</feature>
<evidence type="ECO:0000256" key="2">
    <source>
        <dbReference type="ARBA" id="ARBA00006355"/>
    </source>
</evidence>
<name>A0A3A2ZF73_9EURO</name>
<reference evidence="14" key="1">
    <citation type="submission" date="2017-02" db="EMBL/GenBank/DDBJ databases">
        <authorList>
            <person name="Tafer H."/>
            <person name="Lopandic K."/>
        </authorList>
    </citation>
    <scope>NUCLEOTIDE SEQUENCE [LARGE SCALE GENOMIC DNA]</scope>
    <source>
        <strain evidence="14">CBS 366.77</strain>
    </source>
</reference>
<evidence type="ECO:0000256" key="9">
    <source>
        <dbReference type="ARBA" id="ARBA00023010"/>
    </source>
</evidence>
<dbReference type="EMBL" id="MVGC01000350">
    <property type="protein sequence ID" value="RJE19977.1"/>
    <property type="molecule type" value="Genomic_DNA"/>
</dbReference>
<keyword evidence="4" id="KW-0813">Transport</keyword>
<evidence type="ECO:0000256" key="3">
    <source>
        <dbReference type="ARBA" id="ARBA00020796"/>
    </source>
</evidence>
<feature type="compositionally biased region" description="Basic and acidic residues" evidence="12">
    <location>
        <begin position="248"/>
        <end position="263"/>
    </location>
</feature>
<gene>
    <name evidence="13" type="ORF">PHISCL_07675</name>
</gene>
<comment type="similarity">
    <text evidence="2">Belongs to the TIM54 family.</text>
</comment>
<keyword evidence="6" id="KW-0999">Mitochondrion inner membrane</keyword>
<evidence type="ECO:0000256" key="8">
    <source>
        <dbReference type="ARBA" id="ARBA00022989"/>
    </source>
</evidence>
<dbReference type="InterPro" id="IPR021056">
    <property type="entry name" value="Mt_import_IM_translocase_Tim54"/>
</dbReference>
<evidence type="ECO:0000256" key="4">
    <source>
        <dbReference type="ARBA" id="ARBA00022448"/>
    </source>
</evidence>
<evidence type="ECO:0000313" key="13">
    <source>
        <dbReference type="EMBL" id="RJE19977.1"/>
    </source>
</evidence>
<feature type="region of interest" description="Disordered" evidence="12">
    <location>
        <begin position="1"/>
        <end position="26"/>
    </location>
</feature>
<dbReference type="PANTHER" id="PTHR12358:SF101">
    <property type="entry name" value="MITOCHONDRIAL IMPORT INNER MEMBRANE TRANSLOCASE SUBUNIT TIM54"/>
    <property type="match status" value="1"/>
</dbReference>
<dbReference type="STRING" id="2070753.A0A3A2ZF73"/>
<evidence type="ECO:0000256" key="12">
    <source>
        <dbReference type="SAM" id="MobiDB-lite"/>
    </source>
</evidence>
<dbReference type="GO" id="GO:0015031">
    <property type="term" value="P:protein transport"/>
    <property type="evidence" value="ECO:0007669"/>
    <property type="project" value="UniProtKB-KW"/>
</dbReference>
<dbReference type="Proteomes" id="UP000266188">
    <property type="component" value="Unassembled WGS sequence"/>
</dbReference>
<dbReference type="PANTHER" id="PTHR12358">
    <property type="entry name" value="SPHINGOSINE KINASE"/>
    <property type="match status" value="1"/>
</dbReference>
<comment type="caution">
    <text evidence="13">The sequence shown here is derived from an EMBL/GenBank/DDBJ whole genome shotgun (WGS) entry which is preliminary data.</text>
</comment>
<keyword evidence="11" id="KW-0472">Membrane</keyword>
<sequence>MADPSKSTGASGQPQNASANIPPRQPNPVWKMLGMPNFRFKLPSRNWMIFLTITGTFTTALIYDRREKRRVQQKWCDHVAHLSKGLLPVDQTRRRVTVFLSAPPGDGLSVARSHFREYVKPVLVAAALDYIVIEGKKEGDLRAKLAERIRKSRRRAGEPSTAVEEEIVVEDIIADARTRIGVYEEPGPKGDLVIGRHTWKEYIRGLHEGWLGPLDRPQPPPVTSDVSSSTSPEGAEATNSNKGSTAEEATHNDAPEKKDEKPSKPSGPTPAYINPTDYPSQNLPPTIPESFESSVPIAFPYILGFLNTPIRIYRFLNRRHLADDIGREVAGLVLASCDRPYQEGSFTSDSELSETSQKSEQEAILEHEQAEWHKSIRKRGESDTEQEWTDPIVLDPRIANRMRRAYLSAEEEERANRIGEGKEYILGEERQPNVSFWKQMWIKYGYGEDEETLKRKPILGNIDEEDGQ</sequence>
<feature type="compositionally biased region" description="Polar residues" evidence="12">
    <location>
        <begin position="1"/>
        <end position="19"/>
    </location>
</feature>
<keyword evidence="9" id="KW-0811">Translocation</keyword>
<proteinExistence type="inferred from homology"/>
<dbReference type="AlphaFoldDB" id="A0A3A2ZF73"/>
<dbReference type="GO" id="GO:0005743">
    <property type="term" value="C:mitochondrial inner membrane"/>
    <property type="evidence" value="ECO:0007669"/>
    <property type="project" value="UniProtKB-SubCell"/>
</dbReference>
<evidence type="ECO:0000256" key="10">
    <source>
        <dbReference type="ARBA" id="ARBA00023128"/>
    </source>
</evidence>
<accession>A0A3A2ZF73</accession>
<dbReference type="OrthoDB" id="5598305at2759"/>
<evidence type="ECO:0000256" key="11">
    <source>
        <dbReference type="ARBA" id="ARBA00023136"/>
    </source>
</evidence>
<evidence type="ECO:0000256" key="7">
    <source>
        <dbReference type="ARBA" id="ARBA00022927"/>
    </source>
</evidence>
<feature type="region of interest" description="Disordered" evidence="12">
    <location>
        <begin position="211"/>
        <end position="287"/>
    </location>
</feature>
<feature type="compositionally biased region" description="Low complexity" evidence="12">
    <location>
        <begin position="223"/>
        <end position="232"/>
    </location>
</feature>
<dbReference type="Pfam" id="PF11711">
    <property type="entry name" value="Tim54"/>
    <property type="match status" value="1"/>
</dbReference>
<evidence type="ECO:0000313" key="14">
    <source>
        <dbReference type="Proteomes" id="UP000266188"/>
    </source>
</evidence>
<organism evidence="13 14">
    <name type="scientific">Aspergillus sclerotialis</name>
    <dbReference type="NCBI Taxonomy" id="2070753"/>
    <lineage>
        <taxon>Eukaryota</taxon>
        <taxon>Fungi</taxon>
        <taxon>Dikarya</taxon>
        <taxon>Ascomycota</taxon>
        <taxon>Pezizomycotina</taxon>
        <taxon>Eurotiomycetes</taxon>
        <taxon>Eurotiomycetidae</taxon>
        <taxon>Eurotiales</taxon>
        <taxon>Aspergillaceae</taxon>
        <taxon>Aspergillus</taxon>
        <taxon>Aspergillus subgen. Polypaecilum</taxon>
    </lineage>
</organism>
<evidence type="ECO:0000256" key="6">
    <source>
        <dbReference type="ARBA" id="ARBA00022792"/>
    </source>
</evidence>
<protein>
    <recommendedName>
        <fullName evidence="3">Mitochondrial import inner membrane translocase subunit TIM54</fullName>
    </recommendedName>
</protein>
<keyword evidence="10" id="KW-0496">Mitochondrion</keyword>
<keyword evidence="5" id="KW-0812">Transmembrane</keyword>
<evidence type="ECO:0000256" key="5">
    <source>
        <dbReference type="ARBA" id="ARBA00022692"/>
    </source>
</evidence>
<dbReference type="InterPro" id="IPR050187">
    <property type="entry name" value="Lipid_Phosphate_FormReg"/>
</dbReference>
<feature type="region of interest" description="Disordered" evidence="12">
    <location>
        <begin position="343"/>
        <end position="363"/>
    </location>
</feature>
<keyword evidence="7" id="KW-0653">Protein transport</keyword>
<keyword evidence="14" id="KW-1185">Reference proteome</keyword>